<proteinExistence type="predicted"/>
<name>A0AAF0TDI1_SOLVR</name>
<evidence type="ECO:0000313" key="3">
    <source>
        <dbReference type="Proteomes" id="UP001234989"/>
    </source>
</evidence>
<sequence>MTVDLQECVEDKSGKSDQVWNHGAHLRSVDGSTDRTVDP</sequence>
<evidence type="ECO:0000256" key="1">
    <source>
        <dbReference type="SAM" id="MobiDB-lite"/>
    </source>
</evidence>
<feature type="region of interest" description="Disordered" evidence="1">
    <location>
        <begin position="1"/>
        <end position="39"/>
    </location>
</feature>
<organism evidence="2 3">
    <name type="scientific">Solanum verrucosum</name>
    <dbReference type="NCBI Taxonomy" id="315347"/>
    <lineage>
        <taxon>Eukaryota</taxon>
        <taxon>Viridiplantae</taxon>
        <taxon>Streptophyta</taxon>
        <taxon>Embryophyta</taxon>
        <taxon>Tracheophyta</taxon>
        <taxon>Spermatophyta</taxon>
        <taxon>Magnoliopsida</taxon>
        <taxon>eudicotyledons</taxon>
        <taxon>Gunneridae</taxon>
        <taxon>Pentapetalae</taxon>
        <taxon>asterids</taxon>
        <taxon>lamiids</taxon>
        <taxon>Solanales</taxon>
        <taxon>Solanaceae</taxon>
        <taxon>Solanoideae</taxon>
        <taxon>Solaneae</taxon>
        <taxon>Solanum</taxon>
    </lineage>
</organism>
<dbReference type="Proteomes" id="UP001234989">
    <property type="component" value="Chromosome 2"/>
</dbReference>
<protein>
    <submittedName>
        <fullName evidence="2">Uncharacterized protein</fullName>
    </submittedName>
</protein>
<accession>A0AAF0TDI1</accession>
<keyword evidence="3" id="KW-1185">Reference proteome</keyword>
<evidence type="ECO:0000313" key="2">
    <source>
        <dbReference type="EMBL" id="WMV16237.1"/>
    </source>
</evidence>
<dbReference type="EMBL" id="CP133613">
    <property type="protein sequence ID" value="WMV16237.1"/>
    <property type="molecule type" value="Genomic_DNA"/>
</dbReference>
<reference evidence="2" key="1">
    <citation type="submission" date="2023-08" db="EMBL/GenBank/DDBJ databases">
        <title>A de novo genome assembly of Solanum verrucosum Schlechtendal, a Mexican diploid species geographically isolated from the other diploid A-genome species in potato relatives.</title>
        <authorList>
            <person name="Hosaka K."/>
        </authorList>
    </citation>
    <scope>NUCLEOTIDE SEQUENCE</scope>
    <source>
        <tissue evidence="2">Young leaves</tissue>
    </source>
</reference>
<dbReference type="AlphaFoldDB" id="A0AAF0TDI1"/>
<gene>
    <name evidence="2" type="ORF">MTR67_009622</name>
</gene>